<dbReference type="EMBL" id="CP047394">
    <property type="protein sequence ID" value="QHE60455.1"/>
    <property type="molecule type" value="Genomic_DNA"/>
</dbReference>
<organism evidence="3 4">
    <name type="scientific">Rossellomorea vietnamensis</name>
    <dbReference type="NCBI Taxonomy" id="218284"/>
    <lineage>
        <taxon>Bacteria</taxon>
        <taxon>Bacillati</taxon>
        <taxon>Bacillota</taxon>
        <taxon>Bacilli</taxon>
        <taxon>Bacillales</taxon>
        <taxon>Bacillaceae</taxon>
        <taxon>Rossellomorea</taxon>
    </lineage>
</organism>
<dbReference type="InterPro" id="IPR012867">
    <property type="entry name" value="DUF1648"/>
</dbReference>
<feature type="transmembrane region" description="Helical" evidence="1">
    <location>
        <begin position="130"/>
        <end position="152"/>
    </location>
</feature>
<keyword evidence="1" id="KW-1133">Transmembrane helix</keyword>
<reference evidence="3 4" key="1">
    <citation type="submission" date="2019-06" db="EMBL/GenBank/DDBJ databases">
        <title>An operon consisting of a P-type ATPase gene and a transcriptional regular gene given the different cadmium resistance in Bacillus vietamensis 151-6 and Bacillus marisflavi 151-25.</title>
        <authorList>
            <person name="Yu X."/>
        </authorList>
    </citation>
    <scope>NUCLEOTIDE SEQUENCE [LARGE SCALE GENOMIC DNA]</scope>
    <source>
        <strain evidence="3 4">151-6</strain>
    </source>
</reference>
<accession>A0A6I6UCH9</accession>
<evidence type="ECO:0000256" key="1">
    <source>
        <dbReference type="SAM" id="Phobius"/>
    </source>
</evidence>
<feature type="transmembrane region" description="Helical" evidence="1">
    <location>
        <begin position="52"/>
        <end position="72"/>
    </location>
</feature>
<sequence length="156" mass="18260">MRKKLLTCTLIIISMAILFYHFVHLFSLWSEIPSTIPIHFNSRAPDHWGSKYLLFIMPVVGIVLWFFMGLLARRPEKLNYVHLTEENKHIQYVKAEKLMVFIQYLCLMMFEFANEAFLRNAVGMDSSLPLSIALALMAICFLAPMYHMFWAATLKH</sequence>
<keyword evidence="1" id="KW-0472">Membrane</keyword>
<gene>
    <name evidence="3" type="ORF">FHE72_04900</name>
</gene>
<protein>
    <submittedName>
        <fullName evidence="3">DUF1648 domain-containing protein</fullName>
    </submittedName>
</protein>
<evidence type="ECO:0000313" key="4">
    <source>
        <dbReference type="Proteomes" id="UP000465062"/>
    </source>
</evidence>
<dbReference type="Pfam" id="PF07853">
    <property type="entry name" value="DUF1648"/>
    <property type="match status" value="1"/>
</dbReference>
<evidence type="ECO:0000259" key="2">
    <source>
        <dbReference type="Pfam" id="PF07853"/>
    </source>
</evidence>
<feature type="transmembrane region" description="Helical" evidence="1">
    <location>
        <begin position="5"/>
        <end position="23"/>
    </location>
</feature>
<dbReference type="RefSeq" id="WP_159361427.1">
    <property type="nucleotide sequence ID" value="NZ_CP047394.1"/>
</dbReference>
<feature type="transmembrane region" description="Helical" evidence="1">
    <location>
        <begin position="98"/>
        <end position="118"/>
    </location>
</feature>
<dbReference type="AlphaFoldDB" id="A0A6I6UCH9"/>
<keyword evidence="1" id="KW-0812">Transmembrane</keyword>
<name>A0A6I6UCH9_9BACI</name>
<proteinExistence type="predicted"/>
<feature type="domain" description="DUF1648" evidence="2">
    <location>
        <begin position="22"/>
        <end position="61"/>
    </location>
</feature>
<evidence type="ECO:0000313" key="3">
    <source>
        <dbReference type="EMBL" id="QHE60455.1"/>
    </source>
</evidence>
<dbReference type="KEGG" id="bvq:FHE72_04900"/>
<dbReference type="Proteomes" id="UP000465062">
    <property type="component" value="Chromosome"/>
</dbReference>